<evidence type="ECO:0000313" key="2">
    <source>
        <dbReference type="EMBL" id="KAA6398779.1"/>
    </source>
</evidence>
<evidence type="ECO:0000256" key="1">
    <source>
        <dbReference type="SAM" id="Phobius"/>
    </source>
</evidence>
<reference evidence="2 3" key="1">
    <citation type="submission" date="2019-03" db="EMBL/GenBank/DDBJ databases">
        <title>Single cell metagenomics reveals metabolic interactions within the superorganism composed of flagellate Streblomastix strix and complex community of Bacteroidetes bacteria on its surface.</title>
        <authorList>
            <person name="Treitli S.C."/>
            <person name="Kolisko M."/>
            <person name="Husnik F."/>
            <person name="Keeling P."/>
            <person name="Hampl V."/>
        </authorList>
    </citation>
    <scope>NUCLEOTIDE SEQUENCE [LARGE SCALE GENOMIC DNA]</scope>
    <source>
        <strain evidence="2">ST1C</strain>
    </source>
</reference>
<dbReference type="Proteomes" id="UP000324800">
    <property type="component" value="Unassembled WGS sequence"/>
</dbReference>
<keyword evidence="1" id="KW-0812">Transmembrane</keyword>
<name>A0A5J4WWY3_9EUKA</name>
<gene>
    <name evidence="2" type="ORF">EZS28_005691</name>
</gene>
<keyword evidence="1" id="KW-0472">Membrane</keyword>
<accession>A0A5J4WWY3</accession>
<organism evidence="2 3">
    <name type="scientific">Streblomastix strix</name>
    <dbReference type="NCBI Taxonomy" id="222440"/>
    <lineage>
        <taxon>Eukaryota</taxon>
        <taxon>Metamonada</taxon>
        <taxon>Preaxostyla</taxon>
        <taxon>Oxymonadida</taxon>
        <taxon>Streblomastigidae</taxon>
        <taxon>Streblomastix</taxon>
    </lineage>
</organism>
<feature type="transmembrane region" description="Helical" evidence="1">
    <location>
        <begin position="51"/>
        <end position="68"/>
    </location>
</feature>
<dbReference type="AlphaFoldDB" id="A0A5J4WWY3"/>
<sequence>MILNISTLSSFLYLPQSIQLFQLVSLGVGHNLYLIIGVGSLFIFFRSYLGFFAFGVFCGFVFSYWGYIRLFSPLVLGFKVVRSVGVGSDFVIPQGIIRYRFWLPCFASSVMVSCWLHPLFEYYNYPFNLAQFWKDGDQGLLAFGL</sequence>
<keyword evidence="1" id="KW-1133">Transmembrane helix</keyword>
<feature type="transmembrane region" description="Helical" evidence="1">
    <location>
        <begin position="20"/>
        <end position="44"/>
    </location>
</feature>
<protein>
    <submittedName>
        <fullName evidence="2">Uncharacterized protein</fullName>
    </submittedName>
</protein>
<dbReference type="EMBL" id="SNRW01000883">
    <property type="protein sequence ID" value="KAA6398779.1"/>
    <property type="molecule type" value="Genomic_DNA"/>
</dbReference>
<proteinExistence type="predicted"/>
<comment type="caution">
    <text evidence="2">The sequence shown here is derived from an EMBL/GenBank/DDBJ whole genome shotgun (WGS) entry which is preliminary data.</text>
</comment>
<evidence type="ECO:0000313" key="3">
    <source>
        <dbReference type="Proteomes" id="UP000324800"/>
    </source>
</evidence>